<dbReference type="AlphaFoldDB" id="A0A9Q3PC59"/>
<accession>A0A9Q3PC59</accession>
<dbReference type="EMBL" id="AVOT02064259">
    <property type="protein sequence ID" value="MBW0556698.1"/>
    <property type="molecule type" value="Genomic_DNA"/>
</dbReference>
<dbReference type="InterPro" id="IPR012337">
    <property type="entry name" value="RNaseH-like_sf"/>
</dbReference>
<comment type="caution">
    <text evidence="3">The sequence shown here is derived from an EMBL/GenBank/DDBJ whole genome shotgun (WGS) entry which is preliminary data.</text>
</comment>
<feature type="domain" description="RNase H type-1" evidence="2">
    <location>
        <begin position="120"/>
        <end position="259"/>
    </location>
</feature>
<dbReference type="GO" id="GO:0003676">
    <property type="term" value="F:nucleic acid binding"/>
    <property type="evidence" value="ECO:0007669"/>
    <property type="project" value="InterPro"/>
</dbReference>
<dbReference type="Proteomes" id="UP000765509">
    <property type="component" value="Unassembled WGS sequence"/>
</dbReference>
<dbReference type="OrthoDB" id="2507389at2759"/>
<dbReference type="CDD" id="cd09276">
    <property type="entry name" value="Rnase_HI_RT_non_LTR"/>
    <property type="match status" value="1"/>
</dbReference>
<dbReference type="Pfam" id="PF00075">
    <property type="entry name" value="RNase_H"/>
    <property type="match status" value="1"/>
</dbReference>
<dbReference type="InterPro" id="IPR036397">
    <property type="entry name" value="RNaseH_sf"/>
</dbReference>
<dbReference type="Gene3D" id="3.30.420.10">
    <property type="entry name" value="Ribonuclease H-like superfamily/Ribonuclease H"/>
    <property type="match status" value="1"/>
</dbReference>
<protein>
    <recommendedName>
        <fullName evidence="2">RNase H type-1 domain-containing protein</fullName>
    </recommendedName>
</protein>
<proteinExistence type="predicted"/>
<feature type="region of interest" description="Disordered" evidence="1">
    <location>
        <begin position="255"/>
        <end position="283"/>
    </location>
</feature>
<feature type="compositionally biased region" description="Polar residues" evidence="1">
    <location>
        <begin position="271"/>
        <end position="283"/>
    </location>
</feature>
<sequence length="283" mass="31932">MEVMTRSKSWGLRYRAIFDEKKTNFIIFTKRKQPLEEMMIAETPYPLRKEIHSKPKTHPSPLNILIEKRALLQQHSTRAETLLSFPVPLWTEQLTSILNLHQKKTQAKVKIPEQITEELKAGTLVLFANGSLIPDKGGGAAAILTNTSKKIITYVGRDSIVTNFKTEMMALSLCQELLSNYINDYGFPPAVAIFSNSQTALKSLTLPKKKSPGQYLTAKIFSKFKTWSPCISINLYWFPGHIGIQQNEEVNKLAKEAARSTTPSHYMPSKVSPSQKRNPLANT</sequence>
<keyword evidence="4" id="KW-1185">Reference proteome</keyword>
<organism evidence="3 4">
    <name type="scientific">Austropuccinia psidii MF-1</name>
    <dbReference type="NCBI Taxonomy" id="1389203"/>
    <lineage>
        <taxon>Eukaryota</taxon>
        <taxon>Fungi</taxon>
        <taxon>Dikarya</taxon>
        <taxon>Basidiomycota</taxon>
        <taxon>Pucciniomycotina</taxon>
        <taxon>Pucciniomycetes</taxon>
        <taxon>Pucciniales</taxon>
        <taxon>Sphaerophragmiaceae</taxon>
        <taxon>Austropuccinia</taxon>
    </lineage>
</organism>
<evidence type="ECO:0000259" key="2">
    <source>
        <dbReference type="PROSITE" id="PS50879"/>
    </source>
</evidence>
<evidence type="ECO:0000313" key="4">
    <source>
        <dbReference type="Proteomes" id="UP000765509"/>
    </source>
</evidence>
<name>A0A9Q3PC59_9BASI</name>
<dbReference type="SUPFAM" id="SSF53098">
    <property type="entry name" value="Ribonuclease H-like"/>
    <property type="match status" value="1"/>
</dbReference>
<dbReference type="InterPro" id="IPR002156">
    <property type="entry name" value="RNaseH_domain"/>
</dbReference>
<evidence type="ECO:0000313" key="3">
    <source>
        <dbReference type="EMBL" id="MBW0556698.1"/>
    </source>
</evidence>
<reference evidence="3" key="1">
    <citation type="submission" date="2021-03" db="EMBL/GenBank/DDBJ databases">
        <title>Draft genome sequence of rust myrtle Austropuccinia psidii MF-1, a brazilian biotype.</title>
        <authorList>
            <person name="Quecine M.C."/>
            <person name="Pachon D.M.R."/>
            <person name="Bonatelli M.L."/>
            <person name="Correr F.H."/>
            <person name="Franceschini L.M."/>
            <person name="Leite T.F."/>
            <person name="Margarido G.R.A."/>
            <person name="Almeida C.A."/>
            <person name="Ferrarezi J.A."/>
            <person name="Labate C.A."/>
        </authorList>
    </citation>
    <scope>NUCLEOTIDE SEQUENCE</scope>
    <source>
        <strain evidence="3">MF-1</strain>
    </source>
</reference>
<gene>
    <name evidence="3" type="ORF">O181_096413</name>
</gene>
<dbReference type="PROSITE" id="PS50879">
    <property type="entry name" value="RNASE_H_1"/>
    <property type="match status" value="1"/>
</dbReference>
<evidence type="ECO:0000256" key="1">
    <source>
        <dbReference type="SAM" id="MobiDB-lite"/>
    </source>
</evidence>
<dbReference type="GO" id="GO:0004523">
    <property type="term" value="F:RNA-DNA hybrid ribonuclease activity"/>
    <property type="evidence" value="ECO:0007669"/>
    <property type="project" value="InterPro"/>
</dbReference>